<proteinExistence type="predicted"/>
<accession>A0A0F5FKR5</accession>
<dbReference type="PATRIC" id="fig|429727.3.peg.1138"/>
<dbReference type="AlphaFoldDB" id="A0A0F5FKR5"/>
<sequence>MNRPMPPAEIFDNPAAPVFIPAPDLIEWLQQTFIADGAPLQNEDHKHLAWASLGALWTNVPNGRAGRRVIGQCEMGLPPMNKWGRARAERQLLDWFGDLPIFLLTFDAEYARDCGDAEFMALVEHELYHAGQERDPFGAPKFRKNGTPAFAIRGHDVEEFVGVVRRYGAGAAGIQAMVDAANAKPEIADVKIAQACGTCRLRVA</sequence>
<organism evidence="2 3">
    <name type="scientific">Devosia chinhatensis</name>
    <dbReference type="NCBI Taxonomy" id="429727"/>
    <lineage>
        <taxon>Bacteria</taxon>
        <taxon>Pseudomonadati</taxon>
        <taxon>Pseudomonadota</taxon>
        <taxon>Alphaproteobacteria</taxon>
        <taxon>Hyphomicrobiales</taxon>
        <taxon>Devosiaceae</taxon>
        <taxon>Devosia</taxon>
    </lineage>
</organism>
<dbReference type="RefSeq" id="WP_046104086.1">
    <property type="nucleotide sequence ID" value="NZ_JZEY01000054.1"/>
</dbReference>
<keyword evidence="3" id="KW-1185">Reference proteome</keyword>
<gene>
    <name evidence="2" type="ORF">VE26_05500</name>
</gene>
<evidence type="ECO:0000259" key="1">
    <source>
        <dbReference type="Pfam" id="PF18894"/>
    </source>
</evidence>
<dbReference type="EMBL" id="JZEY01000054">
    <property type="protein sequence ID" value="KKB09393.1"/>
    <property type="molecule type" value="Genomic_DNA"/>
</dbReference>
<comment type="caution">
    <text evidence="2">The sequence shown here is derived from an EMBL/GenBank/DDBJ whole genome shotgun (WGS) entry which is preliminary data.</text>
</comment>
<protein>
    <recommendedName>
        <fullName evidence="1">Putative phage metallopeptidase domain-containing protein</fullName>
    </recommendedName>
</protein>
<evidence type="ECO:0000313" key="2">
    <source>
        <dbReference type="EMBL" id="KKB09393.1"/>
    </source>
</evidence>
<feature type="domain" description="Putative phage metallopeptidase" evidence="1">
    <location>
        <begin position="27"/>
        <end position="182"/>
    </location>
</feature>
<dbReference type="Pfam" id="PF18894">
    <property type="entry name" value="PhageMetallopep"/>
    <property type="match status" value="1"/>
</dbReference>
<dbReference type="InterPro" id="IPR043998">
    <property type="entry name" value="Put_Metallopep"/>
</dbReference>
<dbReference type="OrthoDB" id="6933687at2"/>
<dbReference type="Proteomes" id="UP000033649">
    <property type="component" value="Unassembled WGS sequence"/>
</dbReference>
<evidence type="ECO:0000313" key="3">
    <source>
        <dbReference type="Proteomes" id="UP000033649"/>
    </source>
</evidence>
<dbReference type="STRING" id="429727.VE26_05500"/>
<reference evidence="2 3" key="1">
    <citation type="submission" date="2015-03" db="EMBL/GenBank/DDBJ databases">
        <authorList>
            <person name="Hassan Y."/>
            <person name="Lepp D."/>
            <person name="Li X.-Z."/>
            <person name="Zhou T."/>
        </authorList>
    </citation>
    <scope>NUCLEOTIDE SEQUENCE [LARGE SCALE GENOMIC DNA]</scope>
    <source>
        <strain evidence="2 3">IPL18</strain>
    </source>
</reference>
<name>A0A0F5FKR5_9HYPH</name>